<dbReference type="Proteomes" id="UP000037773">
    <property type="component" value="Unassembled WGS sequence"/>
</dbReference>
<dbReference type="PANTHER" id="PTHR40277:SF1">
    <property type="entry name" value="BLL5419 PROTEIN"/>
    <property type="match status" value="1"/>
</dbReference>
<organism evidence="8 9">
    <name type="scientific">Streptomyces caelestis</name>
    <dbReference type="NCBI Taxonomy" id="36816"/>
    <lineage>
        <taxon>Bacteria</taxon>
        <taxon>Bacillati</taxon>
        <taxon>Actinomycetota</taxon>
        <taxon>Actinomycetes</taxon>
        <taxon>Kitasatosporales</taxon>
        <taxon>Streptomycetaceae</taxon>
        <taxon>Streptomyces</taxon>
    </lineage>
</organism>
<dbReference type="RefSeq" id="WP_053670243.1">
    <property type="nucleotide sequence ID" value="NZ_LGCN01000132.1"/>
</dbReference>
<evidence type="ECO:0000313" key="9">
    <source>
        <dbReference type="Proteomes" id="UP000037773"/>
    </source>
</evidence>
<evidence type="ECO:0000256" key="4">
    <source>
        <dbReference type="ARBA" id="ARBA00022989"/>
    </source>
</evidence>
<dbReference type="EMBL" id="LGCN01000132">
    <property type="protein sequence ID" value="KOT39862.1"/>
    <property type="molecule type" value="Genomic_DNA"/>
</dbReference>
<dbReference type="PANTHER" id="PTHR40277">
    <property type="entry name" value="BLL5419 PROTEIN"/>
    <property type="match status" value="1"/>
</dbReference>
<dbReference type="Pfam" id="PF03706">
    <property type="entry name" value="LPG_synthase_TM"/>
    <property type="match status" value="1"/>
</dbReference>
<feature type="compositionally biased region" description="Low complexity" evidence="6">
    <location>
        <begin position="328"/>
        <end position="338"/>
    </location>
</feature>
<evidence type="ECO:0000256" key="1">
    <source>
        <dbReference type="ARBA" id="ARBA00004651"/>
    </source>
</evidence>
<feature type="transmembrane region" description="Helical" evidence="7">
    <location>
        <begin position="165"/>
        <end position="183"/>
    </location>
</feature>
<dbReference type="AlphaFoldDB" id="A0A0M9X940"/>
<keyword evidence="4 7" id="KW-1133">Transmembrane helix</keyword>
<sequence length="434" mass="43141">MSARPRGAGALARLGTPAVRTRLGTLGGVVILAVLLWRLDTGVLLEGLRRIDGPALLAGLGIGLVTTVFSAWRWALVARGIGIRLPLGAAVADYYRALFLNAALPGGVWGDVHRAVRHGQSAGDLGRGVRAVVLERTAGQLALFAAGAVVLMSMPSPVLEEVRQAAPVAGLGAVGACAVVLAVRMNRAPGRRRAVGRGVLAEAREGLFSRRNAPGVLVSSVVVLAGYVAMFVLAADVAGAGASVGELLPLAVLALLAMGLPLNVGGWGPREGVTVWAFGGGGLGAGRGLTVAVVYGVLSLVASLPGVVVLVGRWYAGVRGGGRGGVAPAAPSLPVPGGVAPGPPAGLRPRPRTPDGPEGAGGPEKAGGVGDGLRPRPQTPGGPEGAGGPGVPGGPGGDVSSAKYAANESARLARISLPFSAAPREGRPMTPESV</sequence>
<accession>A0A0M9X940</accession>
<keyword evidence="2" id="KW-1003">Cell membrane</keyword>
<gene>
    <name evidence="8" type="ORF">ADK41_13345</name>
</gene>
<feature type="transmembrane region" description="Helical" evidence="7">
    <location>
        <begin position="247"/>
        <end position="268"/>
    </location>
</feature>
<feature type="compositionally biased region" description="Gly residues" evidence="6">
    <location>
        <begin position="358"/>
        <end position="371"/>
    </location>
</feature>
<dbReference type="GO" id="GO:0005886">
    <property type="term" value="C:plasma membrane"/>
    <property type="evidence" value="ECO:0007669"/>
    <property type="project" value="UniProtKB-SubCell"/>
</dbReference>
<evidence type="ECO:0000256" key="5">
    <source>
        <dbReference type="ARBA" id="ARBA00023136"/>
    </source>
</evidence>
<feature type="region of interest" description="Disordered" evidence="6">
    <location>
        <begin position="328"/>
        <end position="405"/>
    </location>
</feature>
<evidence type="ECO:0000313" key="8">
    <source>
        <dbReference type="EMBL" id="KOT39862.1"/>
    </source>
</evidence>
<feature type="transmembrane region" description="Helical" evidence="7">
    <location>
        <begin position="55"/>
        <end position="76"/>
    </location>
</feature>
<feature type="transmembrane region" description="Helical" evidence="7">
    <location>
        <begin position="289"/>
        <end position="315"/>
    </location>
</feature>
<feature type="transmembrane region" description="Helical" evidence="7">
    <location>
        <begin position="21"/>
        <end position="39"/>
    </location>
</feature>
<keyword evidence="3 7" id="KW-0812">Transmembrane</keyword>
<name>A0A0M9X940_9ACTN</name>
<evidence type="ECO:0000256" key="2">
    <source>
        <dbReference type="ARBA" id="ARBA00022475"/>
    </source>
</evidence>
<proteinExistence type="predicted"/>
<reference evidence="8 9" key="1">
    <citation type="submission" date="2015-07" db="EMBL/GenBank/DDBJ databases">
        <authorList>
            <person name="Noorani M."/>
        </authorList>
    </citation>
    <scope>NUCLEOTIDE SEQUENCE [LARGE SCALE GENOMIC DNA]</scope>
    <source>
        <strain evidence="8 9">NRRL B-24567</strain>
    </source>
</reference>
<protein>
    <submittedName>
        <fullName evidence="8">Membrane protein</fullName>
    </submittedName>
</protein>
<evidence type="ECO:0000256" key="7">
    <source>
        <dbReference type="SAM" id="Phobius"/>
    </source>
</evidence>
<feature type="compositionally biased region" description="Gly residues" evidence="6">
    <location>
        <begin position="382"/>
        <end position="397"/>
    </location>
</feature>
<feature type="transmembrane region" description="Helical" evidence="7">
    <location>
        <begin position="141"/>
        <end position="159"/>
    </location>
</feature>
<feature type="transmembrane region" description="Helical" evidence="7">
    <location>
        <begin position="216"/>
        <end position="235"/>
    </location>
</feature>
<keyword evidence="5 7" id="KW-0472">Membrane</keyword>
<evidence type="ECO:0000256" key="3">
    <source>
        <dbReference type="ARBA" id="ARBA00022692"/>
    </source>
</evidence>
<dbReference type="InterPro" id="IPR022791">
    <property type="entry name" value="L-PG_synthase/AglD"/>
</dbReference>
<keyword evidence="9" id="KW-1185">Reference proteome</keyword>
<comment type="caution">
    <text evidence="8">The sequence shown here is derived from an EMBL/GenBank/DDBJ whole genome shotgun (WGS) entry which is preliminary data.</text>
</comment>
<comment type="subcellular location">
    <subcellularLocation>
        <location evidence="1">Cell membrane</location>
        <topology evidence="1">Multi-pass membrane protein</topology>
    </subcellularLocation>
</comment>
<evidence type="ECO:0000256" key="6">
    <source>
        <dbReference type="SAM" id="MobiDB-lite"/>
    </source>
</evidence>